<keyword evidence="2" id="KW-0812">Transmembrane</keyword>
<reference evidence="3 4" key="1">
    <citation type="submission" date="2024-11" db="EMBL/GenBank/DDBJ databases">
        <title>A near-complete genome assembly of Cinchona calisaya.</title>
        <authorList>
            <person name="Lian D.C."/>
            <person name="Zhao X.W."/>
            <person name="Wei L."/>
        </authorList>
    </citation>
    <scope>NUCLEOTIDE SEQUENCE [LARGE SCALE GENOMIC DNA]</scope>
    <source>
        <tissue evidence="3">Nenye</tissue>
    </source>
</reference>
<dbReference type="AlphaFoldDB" id="A0ABD3A019"/>
<proteinExistence type="predicted"/>
<sequence length="141" mass="15615">MTALPYADADSSLRALAGGAEGFGRFSVGGLYGPVYYVTNLADDVPGSFRDGCRRREQLWIVFAVSGVIHLSSYLNVSSYKTIDGRGRRIKLLRLKDCEHIIMCNLEFEGSRGHDVDGIQIKPNSRHIWIDVAFVIMMTGS</sequence>
<evidence type="ECO:0000313" key="3">
    <source>
        <dbReference type="EMBL" id="KAL3523757.1"/>
    </source>
</evidence>
<keyword evidence="4" id="KW-1185">Reference proteome</keyword>
<accession>A0ABD3A019</accession>
<gene>
    <name evidence="3" type="ORF">ACH5RR_016591</name>
</gene>
<dbReference type="PRINTS" id="PR00807">
    <property type="entry name" value="AMBALLERGEN"/>
</dbReference>
<dbReference type="InterPro" id="IPR011050">
    <property type="entry name" value="Pectin_lyase_fold/virulence"/>
</dbReference>
<comment type="caution">
    <text evidence="3">The sequence shown here is derived from an EMBL/GenBank/DDBJ whole genome shotgun (WGS) entry which is preliminary data.</text>
</comment>
<keyword evidence="2" id="KW-1133">Transmembrane helix</keyword>
<name>A0ABD3A019_9GENT</name>
<evidence type="ECO:0000256" key="1">
    <source>
        <dbReference type="ARBA" id="ARBA00022729"/>
    </source>
</evidence>
<dbReference type="SUPFAM" id="SSF51126">
    <property type="entry name" value="Pectin lyase-like"/>
    <property type="match status" value="1"/>
</dbReference>
<keyword evidence="2" id="KW-0472">Membrane</keyword>
<keyword evidence="1" id="KW-0732">Signal</keyword>
<dbReference type="InterPro" id="IPR045032">
    <property type="entry name" value="PEL"/>
</dbReference>
<feature type="transmembrane region" description="Helical" evidence="2">
    <location>
        <begin position="59"/>
        <end position="77"/>
    </location>
</feature>
<dbReference type="InterPro" id="IPR012334">
    <property type="entry name" value="Pectin_lyas_fold"/>
</dbReference>
<evidence type="ECO:0000313" key="4">
    <source>
        <dbReference type="Proteomes" id="UP001630127"/>
    </source>
</evidence>
<dbReference type="EMBL" id="JBJUIK010000007">
    <property type="protein sequence ID" value="KAL3523757.1"/>
    <property type="molecule type" value="Genomic_DNA"/>
</dbReference>
<protein>
    <submittedName>
        <fullName evidence="3">Uncharacterized protein</fullName>
    </submittedName>
</protein>
<dbReference type="PANTHER" id="PTHR31683:SF144">
    <property type="entry name" value="PECTATE LYASE"/>
    <property type="match status" value="1"/>
</dbReference>
<dbReference type="Proteomes" id="UP001630127">
    <property type="component" value="Unassembled WGS sequence"/>
</dbReference>
<dbReference type="Gene3D" id="2.160.20.10">
    <property type="entry name" value="Single-stranded right-handed beta-helix, Pectin lyase-like"/>
    <property type="match status" value="1"/>
</dbReference>
<dbReference type="PANTHER" id="PTHR31683">
    <property type="entry name" value="PECTATE LYASE 18-RELATED"/>
    <property type="match status" value="1"/>
</dbReference>
<organism evidence="3 4">
    <name type="scientific">Cinchona calisaya</name>
    <dbReference type="NCBI Taxonomy" id="153742"/>
    <lineage>
        <taxon>Eukaryota</taxon>
        <taxon>Viridiplantae</taxon>
        <taxon>Streptophyta</taxon>
        <taxon>Embryophyta</taxon>
        <taxon>Tracheophyta</taxon>
        <taxon>Spermatophyta</taxon>
        <taxon>Magnoliopsida</taxon>
        <taxon>eudicotyledons</taxon>
        <taxon>Gunneridae</taxon>
        <taxon>Pentapetalae</taxon>
        <taxon>asterids</taxon>
        <taxon>lamiids</taxon>
        <taxon>Gentianales</taxon>
        <taxon>Rubiaceae</taxon>
        <taxon>Cinchonoideae</taxon>
        <taxon>Cinchoneae</taxon>
        <taxon>Cinchona</taxon>
    </lineage>
</organism>
<dbReference type="InterPro" id="IPR018082">
    <property type="entry name" value="AmbAllergen"/>
</dbReference>
<evidence type="ECO:0000256" key="2">
    <source>
        <dbReference type="SAM" id="Phobius"/>
    </source>
</evidence>